<evidence type="ECO:0000256" key="1">
    <source>
        <dbReference type="SAM" id="Phobius"/>
    </source>
</evidence>
<keyword evidence="1" id="KW-0472">Membrane</keyword>
<keyword evidence="1" id="KW-1133">Transmembrane helix</keyword>
<keyword evidence="3" id="KW-1185">Reference proteome</keyword>
<comment type="caution">
    <text evidence="2">The sequence shown here is derived from an EMBL/GenBank/DDBJ whole genome shotgun (WGS) entry which is preliminary data.</text>
</comment>
<dbReference type="EMBL" id="CAUYUJ010019179">
    <property type="protein sequence ID" value="CAK0889201.1"/>
    <property type="molecule type" value="Genomic_DNA"/>
</dbReference>
<gene>
    <name evidence="2" type="ORF">PCOR1329_LOCUS69799</name>
</gene>
<proteinExistence type="predicted"/>
<organism evidence="2 3">
    <name type="scientific">Prorocentrum cordatum</name>
    <dbReference type="NCBI Taxonomy" id="2364126"/>
    <lineage>
        <taxon>Eukaryota</taxon>
        <taxon>Sar</taxon>
        <taxon>Alveolata</taxon>
        <taxon>Dinophyceae</taxon>
        <taxon>Prorocentrales</taxon>
        <taxon>Prorocentraceae</taxon>
        <taxon>Prorocentrum</taxon>
    </lineage>
</organism>
<sequence>MVHCSGAETVFALWLLHGLRTAFNLTIFELHSRVLYTCAFLYSFAVCALVLSCQLRCVYLYSSADSVSLCPGLLPWELESASADIADQVDGSPSPVAKI</sequence>
<evidence type="ECO:0000313" key="3">
    <source>
        <dbReference type="Proteomes" id="UP001189429"/>
    </source>
</evidence>
<protein>
    <submittedName>
        <fullName evidence="2">Uncharacterized protein</fullName>
    </submittedName>
</protein>
<dbReference type="Proteomes" id="UP001189429">
    <property type="component" value="Unassembled WGS sequence"/>
</dbReference>
<evidence type="ECO:0000313" key="2">
    <source>
        <dbReference type="EMBL" id="CAK0889201.1"/>
    </source>
</evidence>
<feature type="transmembrane region" description="Helical" evidence="1">
    <location>
        <begin position="34"/>
        <end position="53"/>
    </location>
</feature>
<accession>A0ABN9WSW4</accession>
<keyword evidence="1" id="KW-0812">Transmembrane</keyword>
<reference evidence="2" key="1">
    <citation type="submission" date="2023-10" db="EMBL/GenBank/DDBJ databases">
        <authorList>
            <person name="Chen Y."/>
            <person name="Shah S."/>
            <person name="Dougan E. K."/>
            <person name="Thang M."/>
            <person name="Chan C."/>
        </authorList>
    </citation>
    <scope>NUCLEOTIDE SEQUENCE [LARGE SCALE GENOMIC DNA]</scope>
</reference>
<name>A0ABN9WSW4_9DINO</name>